<dbReference type="Proteomes" id="UP000182077">
    <property type="component" value="Unassembled WGS sequence"/>
</dbReference>
<dbReference type="AlphaFoldDB" id="A0A1L8T7U6"/>
<dbReference type="InterPro" id="IPR009057">
    <property type="entry name" value="Homeodomain-like_sf"/>
</dbReference>
<proteinExistence type="predicted"/>
<dbReference type="EMBL" id="JXKQ01000046">
    <property type="protein sequence ID" value="OJG40370.1"/>
    <property type="molecule type" value="Genomic_DNA"/>
</dbReference>
<gene>
    <name evidence="2" type="ORF">RV04_GL001815</name>
</gene>
<feature type="domain" description="Insertion element IS150 protein InsJ-like helix-turn-helix" evidence="1">
    <location>
        <begin position="12"/>
        <end position="62"/>
    </location>
</feature>
<protein>
    <submittedName>
        <fullName evidence="2">Transposase</fullName>
    </submittedName>
</protein>
<comment type="caution">
    <text evidence="2">The sequence shown here is derived from an EMBL/GenBank/DDBJ whole genome shotgun (WGS) entry which is preliminary data.</text>
</comment>
<dbReference type="OrthoDB" id="9781005at2"/>
<reference evidence="2 3" key="1">
    <citation type="submission" date="2014-12" db="EMBL/GenBank/DDBJ databases">
        <title>Draft genome sequences of 29 type strains of Enterococci.</title>
        <authorList>
            <person name="Zhong Z."/>
            <person name="Sun Z."/>
            <person name="Liu W."/>
            <person name="Zhang W."/>
            <person name="Zhang H."/>
        </authorList>
    </citation>
    <scope>NUCLEOTIDE SEQUENCE [LARGE SCALE GENOMIC DNA]</scope>
    <source>
        <strain evidence="2 3">DSM 17122</strain>
    </source>
</reference>
<accession>A0A1L8T7U6</accession>
<keyword evidence="3" id="KW-1185">Reference proteome</keyword>
<dbReference type="Pfam" id="PF13518">
    <property type="entry name" value="HTH_28"/>
    <property type="match status" value="1"/>
</dbReference>
<evidence type="ECO:0000259" key="1">
    <source>
        <dbReference type="Pfam" id="PF13518"/>
    </source>
</evidence>
<dbReference type="InterPro" id="IPR055247">
    <property type="entry name" value="InsJ-like_HTH"/>
</dbReference>
<dbReference type="SUPFAM" id="SSF46689">
    <property type="entry name" value="Homeodomain-like"/>
    <property type="match status" value="1"/>
</dbReference>
<evidence type="ECO:0000313" key="3">
    <source>
        <dbReference type="Proteomes" id="UP000182077"/>
    </source>
</evidence>
<name>A0A1L8T7U6_9ENTE</name>
<evidence type="ECO:0000313" key="2">
    <source>
        <dbReference type="EMBL" id="OJG40370.1"/>
    </source>
</evidence>
<sequence length="92" mass="11016">MAKHNYYPETLKIQIIERLLAGESGSSLREEFNIPGRGTIYKWKQWYLKGEIHRLKASSGRPLEQEASIYQTLQDREKELELLKKFFSKERW</sequence>
<dbReference type="RefSeq" id="WP_071858867.1">
    <property type="nucleotide sequence ID" value="NZ_JBHSHK010000007.1"/>
</dbReference>
<organism evidence="2 3">
    <name type="scientific">Enterococcus hermanniensis</name>
    <dbReference type="NCBI Taxonomy" id="249189"/>
    <lineage>
        <taxon>Bacteria</taxon>
        <taxon>Bacillati</taxon>
        <taxon>Bacillota</taxon>
        <taxon>Bacilli</taxon>
        <taxon>Lactobacillales</taxon>
        <taxon>Enterococcaceae</taxon>
        <taxon>Enterococcus</taxon>
    </lineage>
</organism>